<evidence type="ECO:0000256" key="1">
    <source>
        <dbReference type="SAM" id="Coils"/>
    </source>
</evidence>
<keyword evidence="3" id="KW-1185">Reference proteome</keyword>
<dbReference type="Pfam" id="PF14335">
    <property type="entry name" value="DUF4391"/>
    <property type="match status" value="1"/>
</dbReference>
<dbReference type="Proteomes" id="UP000242857">
    <property type="component" value="Unassembled WGS sequence"/>
</dbReference>
<accession>A0A1M4ZT06</accession>
<dbReference type="STRING" id="213588.SAMN02745204_02027"/>
<evidence type="ECO:0008006" key="4">
    <source>
        <dbReference type="Google" id="ProtNLM"/>
    </source>
</evidence>
<dbReference type="OrthoDB" id="9805811at2"/>
<feature type="coiled-coil region" evidence="1">
    <location>
        <begin position="200"/>
        <end position="227"/>
    </location>
</feature>
<dbReference type="AlphaFoldDB" id="A0A1M4ZT06"/>
<name>A0A1M4ZT06_9GAMM</name>
<dbReference type="InterPro" id="IPR025503">
    <property type="entry name" value="DUF4391"/>
</dbReference>
<sequence length="251" mass="27486">MNRTDVVAALCLPAAARVDRRVPKTLLVEHGAPTAADRRQVNEGIEHIQWVAALKPTTIGVAAFRDDAREYLEIAVIRVALREDARTQRLVELLHRAIPYPVFAVTEQGESVALSVAHKRWSQAEAQKTVLDGEPVTVAAPHEREPYAGAFAAALALGGQPQASLHALYQGWLDTLLALQAARVSGVFRILPDADRRAARRDALAECERLDVEIARLRAAAKKEKQMARQVAINQELKRAEAARAVALARL</sequence>
<proteinExistence type="predicted"/>
<evidence type="ECO:0000313" key="3">
    <source>
        <dbReference type="Proteomes" id="UP000242857"/>
    </source>
</evidence>
<reference evidence="3" key="1">
    <citation type="submission" date="2016-11" db="EMBL/GenBank/DDBJ databases">
        <authorList>
            <person name="Varghese N."/>
            <person name="Submissions S."/>
        </authorList>
    </citation>
    <scope>NUCLEOTIDE SEQUENCE [LARGE SCALE GENOMIC DNA]</scope>
    <source>
        <strain evidence="3">DSM 14834</strain>
    </source>
</reference>
<gene>
    <name evidence="2" type="ORF">SAMN02745204_02027</name>
</gene>
<dbReference type="RefSeq" id="WP_072756442.1">
    <property type="nucleotide sequence ID" value="NZ_FQUK01000041.1"/>
</dbReference>
<dbReference type="EMBL" id="FQUK01000041">
    <property type="protein sequence ID" value="SHF21203.1"/>
    <property type="molecule type" value="Genomic_DNA"/>
</dbReference>
<evidence type="ECO:0000313" key="2">
    <source>
        <dbReference type="EMBL" id="SHF21203.1"/>
    </source>
</evidence>
<organism evidence="2 3">
    <name type="scientific">Thermomonas hydrothermalis</name>
    <dbReference type="NCBI Taxonomy" id="213588"/>
    <lineage>
        <taxon>Bacteria</taxon>
        <taxon>Pseudomonadati</taxon>
        <taxon>Pseudomonadota</taxon>
        <taxon>Gammaproteobacteria</taxon>
        <taxon>Lysobacterales</taxon>
        <taxon>Lysobacteraceae</taxon>
        <taxon>Thermomonas</taxon>
    </lineage>
</organism>
<keyword evidence="1" id="KW-0175">Coiled coil</keyword>
<protein>
    <recommendedName>
        <fullName evidence="4">Methyl-accepting chemotaxis protein</fullName>
    </recommendedName>
</protein>